<evidence type="ECO:0000256" key="2">
    <source>
        <dbReference type="HAMAP-Rule" id="MF_01074"/>
    </source>
</evidence>
<organism evidence="3 4">
    <name type="scientific">Thermoactinomyces daqus</name>
    <dbReference type="NCBI Taxonomy" id="1329516"/>
    <lineage>
        <taxon>Bacteria</taxon>
        <taxon>Bacillati</taxon>
        <taxon>Bacillota</taxon>
        <taxon>Bacilli</taxon>
        <taxon>Bacillales</taxon>
        <taxon>Thermoactinomycetaceae</taxon>
        <taxon>Thermoactinomyces</taxon>
    </lineage>
</organism>
<dbReference type="Proteomes" id="UP000530514">
    <property type="component" value="Unassembled WGS sequence"/>
</dbReference>
<comment type="catalytic activity">
    <reaction evidence="2">
        <text>Ni(II)-pyridinium-3,5-bisthiocarboxylate mononucleotide = pyridinium-3,5-bisthiocarboxylate mononucleotide + Ni(2+)</text>
        <dbReference type="Rhea" id="RHEA:54784"/>
        <dbReference type="ChEBI" id="CHEBI:49786"/>
        <dbReference type="ChEBI" id="CHEBI:137372"/>
        <dbReference type="ChEBI" id="CHEBI:137373"/>
        <dbReference type="EC" id="4.99.1.12"/>
    </reaction>
</comment>
<dbReference type="Gene3D" id="3.10.20.300">
    <property type="entry name" value="mk0293 like domain"/>
    <property type="match status" value="1"/>
</dbReference>
<dbReference type="InterPro" id="IPR002822">
    <property type="entry name" value="Ni_insertion"/>
</dbReference>
<dbReference type="GO" id="GO:0051604">
    <property type="term" value="P:protein maturation"/>
    <property type="evidence" value="ECO:0007669"/>
    <property type="project" value="UniProtKB-UniRule"/>
</dbReference>
<dbReference type="PANTHER" id="PTHR36566">
    <property type="entry name" value="NICKEL INSERTION PROTEIN-RELATED"/>
    <property type="match status" value="1"/>
</dbReference>
<sequence>MSTLYLDCISGIAGDMTLAALIDLGADPGYIEKHLKKLPLDPFFMQIKQVVKRGISAKQLCLHVEPQPHHSRHHAHRHAANILAMIEQSELPSRVKERSRSIFSLIAEAEGKIHGISPEKVHFHEVGAMDSIIDIIGTCLALENLGIEQIFASEVPVGSGKVQMAHGLYPIPAPATAELLTGIPLAFLHVNGELTTPTGAGILKALVSEFRPIGGFTIEKIGYGAGEKDFDHPNVLRALLIKDGEEKKEYDRQRETIAVLETQVDDMSGEALGYAMDQLFRAGALDVFYTPVYMKKNRPGTLITVLAPEHLAERCEDALLRETTTLGVRRTRWTRSILRRETDRVETPYGTIAVKRAYRDGTAIRQMPEYEEVARIAREKGVPFQEVYETVIRCVHDKERA</sequence>
<dbReference type="EMBL" id="JACEIP010000001">
    <property type="protein sequence ID" value="MBA4541465.1"/>
    <property type="molecule type" value="Genomic_DNA"/>
</dbReference>
<dbReference type="EC" id="4.99.1.12" evidence="2"/>
<reference evidence="3 4" key="1">
    <citation type="submission" date="2020-07" db="EMBL/GenBank/DDBJ databases">
        <authorList>
            <person name="Feng H."/>
        </authorList>
    </citation>
    <scope>NUCLEOTIDE SEQUENCE [LARGE SCALE GENOMIC DNA]</scope>
    <source>
        <strain evidence="4">s-11</strain>
    </source>
</reference>
<comment type="caution">
    <text evidence="3">The sequence shown here is derived from an EMBL/GenBank/DDBJ whole genome shotgun (WGS) entry which is preliminary data.</text>
</comment>
<keyword evidence="4" id="KW-1185">Reference proteome</keyword>
<dbReference type="AlphaFoldDB" id="A0A7W1X7G0"/>
<comment type="similarity">
    <text evidence="2">Belongs to the LarC family.</text>
</comment>
<evidence type="ECO:0000313" key="3">
    <source>
        <dbReference type="EMBL" id="MBA4541465.1"/>
    </source>
</evidence>
<dbReference type="NCBIfam" id="TIGR00299">
    <property type="entry name" value="nickel pincer cofactor biosynthesis protein LarC"/>
    <property type="match status" value="1"/>
</dbReference>
<dbReference type="OrthoDB" id="9765625at2"/>
<name>A0A7W1X7G0_9BACL</name>
<evidence type="ECO:0000256" key="1">
    <source>
        <dbReference type="ARBA" id="ARBA00022596"/>
    </source>
</evidence>
<dbReference type="GO" id="GO:0016829">
    <property type="term" value="F:lyase activity"/>
    <property type="evidence" value="ECO:0007669"/>
    <property type="project" value="UniProtKB-UniRule"/>
</dbReference>
<dbReference type="HAMAP" id="MF_01074">
    <property type="entry name" value="LarC"/>
    <property type="match status" value="1"/>
</dbReference>
<dbReference type="Gene3D" id="3.30.70.1380">
    <property type="entry name" value="Transcriptional regulatory protein pf0864 domain like"/>
    <property type="match status" value="1"/>
</dbReference>
<proteinExistence type="inferred from homology"/>
<dbReference type="RefSeq" id="WP_033099279.1">
    <property type="nucleotide sequence ID" value="NZ_JACEIP010000001.1"/>
</dbReference>
<dbReference type="PANTHER" id="PTHR36566:SF1">
    <property type="entry name" value="PYRIDINIUM-3,5-BISTHIOCARBOXYLIC ACID MONONUCLEOTIDE NICKEL INSERTION PROTEIN"/>
    <property type="match status" value="1"/>
</dbReference>
<evidence type="ECO:0000313" key="4">
    <source>
        <dbReference type="Proteomes" id="UP000530514"/>
    </source>
</evidence>
<dbReference type="GO" id="GO:0016151">
    <property type="term" value="F:nickel cation binding"/>
    <property type="evidence" value="ECO:0007669"/>
    <property type="project" value="UniProtKB-UniRule"/>
</dbReference>
<keyword evidence="1 2" id="KW-0533">Nickel</keyword>
<dbReference type="Pfam" id="PF01969">
    <property type="entry name" value="Ni_insertion"/>
    <property type="match status" value="1"/>
</dbReference>
<keyword evidence="2" id="KW-0456">Lyase</keyword>
<gene>
    <name evidence="2 3" type="primary">larC</name>
    <name evidence="3" type="ORF">H1164_00885</name>
</gene>
<comment type="function">
    <text evidence="2">Involved in the biosynthesis of a nickel-pincer cofactor ((SCS)Ni(II) pincer complex). Binds Ni(2+), and functions in nickel delivery to pyridinium-3,5-bisthiocarboxylic acid mononucleotide (P2TMN), to form the mature cofactor. Is thus probably required for the activation of nickel-pincer cofactor-dependent enzymes.</text>
</comment>
<protein>
    <recommendedName>
        <fullName evidence="2">Pyridinium-3,5-bisthiocarboxylic acid mononucleotide nickel insertion protein</fullName>
        <shortName evidence="2">P2TMN nickel insertion protein</shortName>
        <ecNumber evidence="2">4.99.1.12</ecNumber>
    </recommendedName>
    <alternativeName>
        <fullName evidence="2">Nickel-pincer cofactor biosynthesis protein LarC</fullName>
    </alternativeName>
</protein>
<accession>A0A7W1X7G0</accession>